<protein>
    <recommendedName>
        <fullName evidence="5">Glycine-rich protein</fullName>
    </recommendedName>
</protein>
<sequence length="143" mass="15217">MKVLQLLAIAALPIARAQIRGHADFREAIDADQEEEEFNAKEADHYFYKRDLGIGGSMGISTETKGSKGAKGSKGSKSHGSKGSKSPESKGSKDSKGSKGDGKGKGKGGGKGSKEGSEHRASTLAQKPKIEDIKDKQRIEKRF</sequence>
<accession>A0A9K3Q2C3</accession>
<dbReference type="EMBL" id="JAGRRH010000006">
    <property type="protein sequence ID" value="KAG7368622.1"/>
    <property type="molecule type" value="Genomic_DNA"/>
</dbReference>
<evidence type="ECO:0000313" key="4">
    <source>
        <dbReference type="Proteomes" id="UP000693970"/>
    </source>
</evidence>
<feature type="compositionally biased region" description="Basic and acidic residues" evidence="1">
    <location>
        <begin position="128"/>
        <end position="143"/>
    </location>
</feature>
<comment type="caution">
    <text evidence="3">The sequence shown here is derived from an EMBL/GenBank/DDBJ whole genome shotgun (WGS) entry which is preliminary data.</text>
</comment>
<organism evidence="3 4">
    <name type="scientific">Nitzschia inconspicua</name>
    <dbReference type="NCBI Taxonomy" id="303405"/>
    <lineage>
        <taxon>Eukaryota</taxon>
        <taxon>Sar</taxon>
        <taxon>Stramenopiles</taxon>
        <taxon>Ochrophyta</taxon>
        <taxon>Bacillariophyta</taxon>
        <taxon>Bacillariophyceae</taxon>
        <taxon>Bacillariophycidae</taxon>
        <taxon>Bacillariales</taxon>
        <taxon>Bacillariaceae</taxon>
        <taxon>Nitzschia</taxon>
    </lineage>
</organism>
<keyword evidence="4" id="KW-1185">Reference proteome</keyword>
<evidence type="ECO:0000256" key="2">
    <source>
        <dbReference type="SAM" id="SignalP"/>
    </source>
</evidence>
<dbReference type="AlphaFoldDB" id="A0A9K3Q2C3"/>
<gene>
    <name evidence="3" type="ORF">IV203_031365</name>
</gene>
<feature type="region of interest" description="Disordered" evidence="1">
    <location>
        <begin position="53"/>
        <end position="143"/>
    </location>
</feature>
<evidence type="ECO:0000313" key="3">
    <source>
        <dbReference type="EMBL" id="KAG7368622.1"/>
    </source>
</evidence>
<feature type="chain" id="PRO_5039946114" description="Glycine-rich protein" evidence="2">
    <location>
        <begin position="18"/>
        <end position="143"/>
    </location>
</feature>
<feature type="compositionally biased region" description="Basic and acidic residues" evidence="1">
    <location>
        <begin position="112"/>
        <end position="121"/>
    </location>
</feature>
<keyword evidence="2" id="KW-0732">Signal</keyword>
<evidence type="ECO:0000256" key="1">
    <source>
        <dbReference type="SAM" id="MobiDB-lite"/>
    </source>
</evidence>
<feature type="compositionally biased region" description="Basic and acidic residues" evidence="1">
    <location>
        <begin position="85"/>
        <end position="104"/>
    </location>
</feature>
<reference evidence="3" key="1">
    <citation type="journal article" date="2021" name="Sci. Rep.">
        <title>Diploid genomic architecture of Nitzschia inconspicua, an elite biomass production diatom.</title>
        <authorList>
            <person name="Oliver A."/>
            <person name="Podell S."/>
            <person name="Pinowska A."/>
            <person name="Traller J.C."/>
            <person name="Smith S.R."/>
            <person name="McClure R."/>
            <person name="Beliaev A."/>
            <person name="Bohutskyi P."/>
            <person name="Hill E.A."/>
            <person name="Rabines A."/>
            <person name="Zheng H."/>
            <person name="Allen L.Z."/>
            <person name="Kuo A."/>
            <person name="Grigoriev I.V."/>
            <person name="Allen A.E."/>
            <person name="Hazlebeck D."/>
            <person name="Allen E.E."/>
        </authorList>
    </citation>
    <scope>NUCLEOTIDE SEQUENCE</scope>
    <source>
        <strain evidence="3">Hildebrandi</strain>
    </source>
</reference>
<dbReference type="Proteomes" id="UP000693970">
    <property type="component" value="Unassembled WGS sequence"/>
</dbReference>
<feature type="signal peptide" evidence="2">
    <location>
        <begin position="1"/>
        <end position="17"/>
    </location>
</feature>
<proteinExistence type="predicted"/>
<name>A0A9K3Q2C3_9STRA</name>
<evidence type="ECO:0008006" key="5">
    <source>
        <dbReference type="Google" id="ProtNLM"/>
    </source>
</evidence>
<reference evidence="3" key="2">
    <citation type="submission" date="2021-04" db="EMBL/GenBank/DDBJ databases">
        <authorList>
            <person name="Podell S."/>
        </authorList>
    </citation>
    <scope>NUCLEOTIDE SEQUENCE</scope>
    <source>
        <strain evidence="3">Hildebrandi</strain>
    </source>
</reference>